<reference evidence="1 2" key="2">
    <citation type="submission" date="2020-05" db="EMBL/GenBank/DDBJ databases">
        <authorList>
            <person name="Khan S.A."/>
            <person name="Jeon C.O."/>
            <person name="Chun B.H."/>
        </authorList>
    </citation>
    <scope>NUCLEOTIDE SEQUENCE [LARGE SCALE GENOMIC DNA]</scope>
    <source>
        <strain evidence="1 2">H242</strain>
    </source>
</reference>
<proteinExistence type="predicted"/>
<name>A0ABX6P614_9BURK</name>
<dbReference type="Proteomes" id="UP000500826">
    <property type="component" value="Chromosome"/>
</dbReference>
<accession>A0ABX6P614</accession>
<gene>
    <name evidence="1" type="ORF">HK414_26215</name>
</gene>
<dbReference type="EMBL" id="CP053418">
    <property type="protein sequence ID" value="QJW85525.1"/>
    <property type="molecule type" value="Genomic_DNA"/>
</dbReference>
<reference evidence="1 2" key="1">
    <citation type="submission" date="2020-05" db="EMBL/GenBank/DDBJ databases">
        <title>Ramlibacter rhizophilus sp. nov., isolated from rhizosphere soil of national flower Mugunghwa from South Korea.</title>
        <authorList>
            <person name="Zheng-Fei Y."/>
            <person name="Huan T."/>
        </authorList>
    </citation>
    <scope>NUCLEOTIDE SEQUENCE [LARGE SCALE GENOMIC DNA]</scope>
    <source>
        <strain evidence="1 2">H242</strain>
    </source>
</reference>
<protein>
    <submittedName>
        <fullName evidence="1">Uncharacterized protein</fullName>
    </submittedName>
</protein>
<evidence type="ECO:0000313" key="2">
    <source>
        <dbReference type="Proteomes" id="UP000500826"/>
    </source>
</evidence>
<keyword evidence="2" id="KW-1185">Reference proteome</keyword>
<sequence length="54" mass="6218">MHTIVSDKLAKVAPVMERVAQHFPIGQRRWVLEHISRSTPEDRPPSSAWGCRPR</sequence>
<organism evidence="1 2">
    <name type="scientific">Ramlibacter terrae</name>
    <dbReference type="NCBI Taxonomy" id="2732511"/>
    <lineage>
        <taxon>Bacteria</taxon>
        <taxon>Pseudomonadati</taxon>
        <taxon>Pseudomonadota</taxon>
        <taxon>Betaproteobacteria</taxon>
        <taxon>Burkholderiales</taxon>
        <taxon>Comamonadaceae</taxon>
        <taxon>Ramlibacter</taxon>
    </lineage>
</organism>
<evidence type="ECO:0000313" key="1">
    <source>
        <dbReference type="EMBL" id="QJW85525.1"/>
    </source>
</evidence>